<dbReference type="RefSeq" id="WP_188614993.1">
    <property type="nucleotide sequence ID" value="NZ_BMJT01000006.1"/>
</dbReference>
<dbReference type="FunFam" id="3.40.50.300:FF:001807">
    <property type="entry name" value="ABC transporter ATP-binding protein"/>
    <property type="match status" value="1"/>
</dbReference>
<dbReference type="PANTHER" id="PTHR42855">
    <property type="entry name" value="ABC TRANSPORTER ATP-BINDING SUBUNIT"/>
    <property type="match status" value="1"/>
</dbReference>
<evidence type="ECO:0000256" key="2">
    <source>
        <dbReference type="ARBA" id="ARBA00022840"/>
    </source>
</evidence>
<comment type="caution">
    <text evidence="5">The sequence shown here is derived from an EMBL/GenBank/DDBJ whole genome shotgun (WGS) entry which is preliminary data.</text>
</comment>
<dbReference type="NCBIfam" id="NF000355">
    <property type="entry name" value="ribo_prot_ABC_F"/>
    <property type="match status" value="1"/>
</dbReference>
<dbReference type="InterPro" id="IPR032781">
    <property type="entry name" value="ABC_tran_Xtn"/>
</dbReference>
<feature type="domain" description="ABC transporter" evidence="4">
    <location>
        <begin position="3"/>
        <end position="253"/>
    </location>
</feature>
<keyword evidence="2 5" id="KW-0067">ATP-binding</keyword>
<dbReference type="Pfam" id="PF12848">
    <property type="entry name" value="ABC_tran_Xtn"/>
    <property type="match status" value="1"/>
</dbReference>
<proteinExistence type="predicted"/>
<protein>
    <submittedName>
        <fullName evidence="5">ABC transporter ATP-binding protein</fullName>
    </submittedName>
</protein>
<keyword evidence="3" id="KW-0175">Coiled coil</keyword>
<evidence type="ECO:0000313" key="6">
    <source>
        <dbReference type="Proteomes" id="UP000616608"/>
    </source>
</evidence>
<dbReference type="EMBL" id="BMJT01000006">
    <property type="protein sequence ID" value="GGG26130.1"/>
    <property type="molecule type" value="Genomic_DNA"/>
</dbReference>
<evidence type="ECO:0000313" key="5">
    <source>
        <dbReference type="EMBL" id="GGG26130.1"/>
    </source>
</evidence>
<feature type="coiled-coil region" evidence="3">
    <location>
        <begin position="85"/>
        <end position="112"/>
    </location>
</feature>
<sequence length="538" mass="62096">MQIKAENITKILGGNTIFKDLTLAIAHGERLAIVGRNGCGKTTLLQLLAGVEAVDAGRVIKAKNSKVSYLHQIPIYHNITVQEVLRLAFSSLIEMEQQLQQYEQQMQVTTTEQLLAQYGEVQEEFIQLGGYEIDHQIQTVANGLGITSLLAQDFEQLSGGEKTKVMLAHVLLGNPDTILLDEPTNHLDLSAIEWLEQFIQQYKGSVVIVSHDREFLNHTIHKVVELEEGELWESRGNYDDYLRNREARYAQQFEQYKEQQKKIKKIQEAIKRLRQWANEASPPNPDLYRKAKVMEKMLHRMEKVKRPAITKHMQLQLEAKERSGKRVYTVDEMSYIVRDDFLFYDVNFAIYWQDRLAIVGDNGTGKSTLLKLLLQQIKPTTGSIQQGSNVKVGYLSQQFEMLQPKMRLIDAFREHCMMTEPEARHVLAKFLFYGQDVFKQVKDLSGGEKMRLRLAQLMQEDCNVLLLDEPTNHLDIDSCEVLEETLENFKGTLIAVSHDRYFLRKLFNKTAWIMAQQVTMHNGNYDWAKEKQLAQFSL</sequence>
<evidence type="ECO:0000256" key="1">
    <source>
        <dbReference type="ARBA" id="ARBA00022741"/>
    </source>
</evidence>
<dbReference type="PROSITE" id="PS50893">
    <property type="entry name" value="ABC_TRANSPORTER_2"/>
    <property type="match status" value="2"/>
</dbReference>
<reference evidence="5" key="1">
    <citation type="journal article" date="2014" name="Int. J. Syst. Evol. Microbiol.">
        <title>Complete genome sequence of Corynebacterium casei LMG S-19264T (=DSM 44701T), isolated from a smear-ripened cheese.</title>
        <authorList>
            <consortium name="US DOE Joint Genome Institute (JGI-PGF)"/>
            <person name="Walter F."/>
            <person name="Albersmeier A."/>
            <person name="Kalinowski J."/>
            <person name="Ruckert C."/>
        </authorList>
    </citation>
    <scope>NUCLEOTIDE SEQUENCE</scope>
    <source>
        <strain evidence="5">CGMCC 1.15760</strain>
    </source>
</reference>
<keyword evidence="6" id="KW-1185">Reference proteome</keyword>
<dbReference type="InterPro" id="IPR051309">
    <property type="entry name" value="ABCF_ATPase"/>
</dbReference>
<dbReference type="InterPro" id="IPR017871">
    <property type="entry name" value="ABC_transporter-like_CS"/>
</dbReference>
<feature type="domain" description="ABC transporter" evidence="4">
    <location>
        <begin position="327"/>
        <end position="538"/>
    </location>
</feature>
<evidence type="ECO:0000259" key="4">
    <source>
        <dbReference type="PROSITE" id="PS50893"/>
    </source>
</evidence>
<dbReference type="Proteomes" id="UP000616608">
    <property type="component" value="Unassembled WGS sequence"/>
</dbReference>
<evidence type="ECO:0000256" key="3">
    <source>
        <dbReference type="SAM" id="Coils"/>
    </source>
</evidence>
<dbReference type="InterPro" id="IPR003593">
    <property type="entry name" value="AAA+_ATPase"/>
</dbReference>
<reference evidence="5" key="2">
    <citation type="submission" date="2020-09" db="EMBL/GenBank/DDBJ databases">
        <authorList>
            <person name="Sun Q."/>
            <person name="Zhou Y."/>
        </authorList>
    </citation>
    <scope>NUCLEOTIDE SEQUENCE</scope>
    <source>
        <strain evidence="5">CGMCC 1.15760</strain>
    </source>
</reference>
<keyword evidence="1" id="KW-0547">Nucleotide-binding</keyword>
<organism evidence="5 6">
    <name type="scientific">Lysinibacillus alkalisoli</name>
    <dbReference type="NCBI Taxonomy" id="1911548"/>
    <lineage>
        <taxon>Bacteria</taxon>
        <taxon>Bacillati</taxon>
        <taxon>Bacillota</taxon>
        <taxon>Bacilli</taxon>
        <taxon>Bacillales</taxon>
        <taxon>Bacillaceae</taxon>
        <taxon>Lysinibacillus</taxon>
    </lineage>
</organism>
<dbReference type="PROSITE" id="PS00211">
    <property type="entry name" value="ABC_TRANSPORTER_1"/>
    <property type="match status" value="1"/>
</dbReference>
<feature type="coiled-coil region" evidence="3">
    <location>
        <begin position="249"/>
        <end position="276"/>
    </location>
</feature>
<dbReference type="SMART" id="SM00382">
    <property type="entry name" value="AAA"/>
    <property type="match status" value="2"/>
</dbReference>
<dbReference type="SUPFAM" id="SSF52540">
    <property type="entry name" value="P-loop containing nucleoside triphosphate hydrolases"/>
    <property type="match status" value="2"/>
</dbReference>
<dbReference type="PANTHER" id="PTHR42855:SF2">
    <property type="entry name" value="DRUG RESISTANCE ABC TRANSPORTER,ATP-BINDING PROTEIN"/>
    <property type="match status" value="1"/>
</dbReference>
<gene>
    <name evidence="5" type="ORF">GCM10007425_20850</name>
</gene>
<accession>A0A917G7P0</accession>
<dbReference type="InterPro" id="IPR003439">
    <property type="entry name" value="ABC_transporter-like_ATP-bd"/>
</dbReference>
<name>A0A917G7P0_9BACI</name>
<dbReference type="Pfam" id="PF00005">
    <property type="entry name" value="ABC_tran"/>
    <property type="match status" value="2"/>
</dbReference>
<dbReference type="CDD" id="cd03221">
    <property type="entry name" value="ABCF_EF-3"/>
    <property type="match status" value="2"/>
</dbReference>
<dbReference type="Gene3D" id="3.40.50.300">
    <property type="entry name" value="P-loop containing nucleotide triphosphate hydrolases"/>
    <property type="match status" value="2"/>
</dbReference>
<dbReference type="AlphaFoldDB" id="A0A917G7P0"/>
<dbReference type="FunFam" id="3.40.50.300:FF:000011">
    <property type="entry name" value="Putative ABC transporter ATP-binding component"/>
    <property type="match status" value="1"/>
</dbReference>
<dbReference type="InterPro" id="IPR027417">
    <property type="entry name" value="P-loop_NTPase"/>
</dbReference>
<dbReference type="GO" id="GO:0016887">
    <property type="term" value="F:ATP hydrolysis activity"/>
    <property type="evidence" value="ECO:0007669"/>
    <property type="project" value="InterPro"/>
</dbReference>
<dbReference type="GO" id="GO:0005524">
    <property type="term" value="F:ATP binding"/>
    <property type="evidence" value="ECO:0007669"/>
    <property type="project" value="UniProtKB-KW"/>
</dbReference>